<dbReference type="SUPFAM" id="SSF52266">
    <property type="entry name" value="SGNH hydrolase"/>
    <property type="match status" value="2"/>
</dbReference>
<dbReference type="GO" id="GO:0016788">
    <property type="term" value="F:hydrolase activity, acting on ester bonds"/>
    <property type="evidence" value="ECO:0007669"/>
    <property type="project" value="UniProtKB-ARBA"/>
</dbReference>
<proteinExistence type="predicted"/>
<evidence type="ECO:0000313" key="2">
    <source>
        <dbReference type="EMBL" id="RLZ10474.1"/>
    </source>
</evidence>
<sequence length="519" mass="54487">MKILNKILLAALAITLFSCDDDFENPVEDFVVTSGSADFSKYVALGNSLTSGYTDNALFISGQTNSYPNILAGLMKPAGGGEFKTPFMQDEIGGFLNLGIRGKLTLRLDRETMSLTPKDTIALTSLDNISAAGPYQNMGVPGAKSYHLVAPGYGNPAGVAQGLANPYFARFASSASTSVVADAVAQNPTFFSLWIGNNDVLGYAVSGGVGVDQVGNTNPSTYGSNDISDVNVVKGAINGALQALTANGAKGVIANIPSVTSVPYFTTVPHAPLSPVNPSFGPMIPTLNATFAGLNQVFDALGVPERKISFSQSAASPVVIKDKDLPNLQAQITAALTPALGAAQATLFGMTYGQARQATAKDLLVLKSSNYIGKVDTSRVQALMQMGLSQEQAGQLSFAGITYPLEDEWVLSEKEVAKAEAAVAKYNAAIFELSRNYNIAIVDVYSQMAKLSSVQGIKYYGNTYTTTFVSGGAFSLDGIHLTGTGYAIVANMFSDAINAKYGSTLRHVFPGQYPGIKIP</sequence>
<dbReference type="Gene3D" id="3.40.50.1110">
    <property type="entry name" value="SGNH hydrolase"/>
    <property type="match status" value="2"/>
</dbReference>
<comment type="caution">
    <text evidence="2">The sequence shown here is derived from an EMBL/GenBank/DDBJ whole genome shotgun (WGS) entry which is preliminary data.</text>
</comment>
<name>A0A3L9MGM2_9FLAO</name>
<dbReference type="Proteomes" id="UP000275348">
    <property type="component" value="Unassembled WGS sequence"/>
</dbReference>
<organism evidence="2 3">
    <name type="scientific">Faecalibacter macacae</name>
    <dbReference type="NCBI Taxonomy" id="1859289"/>
    <lineage>
        <taxon>Bacteria</taxon>
        <taxon>Pseudomonadati</taxon>
        <taxon>Bacteroidota</taxon>
        <taxon>Flavobacteriia</taxon>
        <taxon>Flavobacteriales</taxon>
        <taxon>Weeksellaceae</taxon>
        <taxon>Faecalibacter</taxon>
    </lineage>
</organism>
<dbReference type="AlphaFoldDB" id="A0A3L9MGM2"/>
<keyword evidence="1" id="KW-0732">Signal</keyword>
<dbReference type="InterPro" id="IPR036514">
    <property type="entry name" value="SGNH_hydro_sf"/>
</dbReference>
<evidence type="ECO:0000313" key="3">
    <source>
        <dbReference type="Proteomes" id="UP000275348"/>
    </source>
</evidence>
<feature type="signal peptide" evidence="1">
    <location>
        <begin position="1"/>
        <end position="20"/>
    </location>
</feature>
<dbReference type="EMBL" id="RDOJ01000007">
    <property type="protein sequence ID" value="RLZ10474.1"/>
    <property type="molecule type" value="Genomic_DNA"/>
</dbReference>
<protein>
    <submittedName>
        <fullName evidence="2">G-D-S-L family lipolytic protein</fullName>
    </submittedName>
</protein>
<keyword evidence="3" id="KW-1185">Reference proteome</keyword>
<dbReference type="OrthoDB" id="9764164at2"/>
<accession>A0A3L9MGM2</accession>
<gene>
    <name evidence="2" type="ORF">EAH69_06700</name>
</gene>
<reference evidence="2 3" key="1">
    <citation type="submission" date="2018-10" db="EMBL/GenBank/DDBJ databases">
        <authorList>
            <person name="Chen X."/>
        </authorList>
    </citation>
    <scope>NUCLEOTIDE SEQUENCE [LARGE SCALE GENOMIC DNA]</scope>
    <source>
        <strain evidence="2 3">YIM 102668</strain>
    </source>
</reference>
<evidence type="ECO:0000256" key="1">
    <source>
        <dbReference type="SAM" id="SignalP"/>
    </source>
</evidence>
<dbReference type="RefSeq" id="WP_121934420.1">
    <property type="nucleotide sequence ID" value="NZ_RDOJ01000007.1"/>
</dbReference>
<feature type="chain" id="PRO_5018226003" evidence="1">
    <location>
        <begin position="21"/>
        <end position="519"/>
    </location>
</feature>
<dbReference type="PROSITE" id="PS51257">
    <property type="entry name" value="PROKAR_LIPOPROTEIN"/>
    <property type="match status" value="1"/>
</dbReference>